<dbReference type="Ensembl" id="ENSRNOT00000006498.9">
    <property type="protein sequence ID" value="ENSRNOP00000006498.8"/>
    <property type="gene ID" value="ENSRNOG00000004865.9"/>
</dbReference>
<keyword evidence="3" id="KW-0813">Transport</keyword>
<dbReference type="InterPro" id="IPR057244">
    <property type="entry name" value="GAIN_B"/>
</dbReference>
<evidence type="ECO:0000256" key="15">
    <source>
        <dbReference type="ARBA" id="ARBA00023180"/>
    </source>
</evidence>
<comment type="subcellular location">
    <subcellularLocation>
        <location evidence="1">Cell projection</location>
        <location evidence="1">Cilium membrane</location>
        <topology evidence="1">Multi-pass membrane protein</topology>
    </subcellularLocation>
</comment>
<feature type="domain" description="PLAT" evidence="22">
    <location>
        <begin position="1031"/>
        <end position="1148"/>
    </location>
</feature>
<dbReference type="GO" id="GO:0007368">
    <property type="term" value="P:determination of left/right symmetry"/>
    <property type="evidence" value="ECO:0000266"/>
    <property type="project" value="RGD"/>
</dbReference>
<dbReference type="AlphaFoldDB" id="F1M1X0"/>
<dbReference type="GO" id="GO:0034704">
    <property type="term" value="C:calcium channel complex"/>
    <property type="evidence" value="ECO:0000266"/>
    <property type="project" value="RGD"/>
</dbReference>
<keyword evidence="5" id="KW-0109">Calcium transport</keyword>
<feature type="transmembrane region" description="Helical" evidence="21">
    <location>
        <begin position="1747"/>
        <end position="1765"/>
    </location>
</feature>
<dbReference type="SUPFAM" id="SSF49723">
    <property type="entry name" value="Lipase/lipooxygenase domain (PLAT/LH2 domain)"/>
    <property type="match status" value="1"/>
</dbReference>
<evidence type="ECO:0000256" key="17">
    <source>
        <dbReference type="ARBA" id="ARBA00023303"/>
    </source>
</evidence>
<evidence type="ECO:0000256" key="20">
    <source>
        <dbReference type="SAM" id="MobiDB-lite"/>
    </source>
</evidence>
<feature type="transmembrane region" description="Helical" evidence="21">
    <location>
        <begin position="1231"/>
        <end position="1252"/>
    </location>
</feature>
<keyword evidence="13 21" id="KW-0472">Membrane</keyword>
<evidence type="ECO:0000256" key="19">
    <source>
        <dbReference type="PROSITE-ProRule" id="PRU00152"/>
    </source>
</evidence>
<protein>
    <recommendedName>
        <fullName evidence="18">Polycystin-1-like protein 1</fullName>
    </recommendedName>
</protein>
<evidence type="ECO:0000259" key="24">
    <source>
        <dbReference type="PROSITE" id="PS51111"/>
    </source>
</evidence>
<keyword evidence="15" id="KW-0325">Glycoprotein</keyword>
<dbReference type="PeptideAtlas" id="F1M1X0"/>
<feature type="transmembrane region" description="Helical" evidence="21">
    <location>
        <begin position="1400"/>
        <end position="1430"/>
    </location>
</feature>
<evidence type="ECO:0000256" key="16">
    <source>
        <dbReference type="ARBA" id="ARBA00023273"/>
    </source>
</evidence>
<dbReference type="GO" id="GO:0005929">
    <property type="term" value="C:cilium"/>
    <property type="evidence" value="ECO:0000266"/>
    <property type="project" value="RGD"/>
</dbReference>
<comment type="similarity">
    <text evidence="2">Belongs to the polycystin family.</text>
</comment>
<keyword evidence="14" id="KW-1015">Disulfide bond</keyword>
<feature type="transmembrane region" description="Helical" evidence="21">
    <location>
        <begin position="986"/>
        <end position="1004"/>
    </location>
</feature>
<dbReference type="GO" id="GO:0005262">
    <property type="term" value="F:calcium channel activity"/>
    <property type="evidence" value="ECO:0000318"/>
    <property type="project" value="GO_Central"/>
</dbReference>
<reference evidence="25" key="2">
    <citation type="submission" date="2025-08" db="UniProtKB">
        <authorList>
            <consortium name="Ensembl"/>
        </authorList>
    </citation>
    <scope>IDENTIFICATION</scope>
    <source>
        <strain evidence="25">Brown Norway</strain>
    </source>
</reference>
<keyword evidence="6" id="KW-0107">Calcium channel</keyword>
<keyword evidence="8" id="KW-0677">Repeat</keyword>
<keyword evidence="16" id="KW-0966">Cell projection</keyword>
<keyword evidence="7 21" id="KW-0812">Transmembrane</keyword>
<dbReference type="OMA" id="QQGAWTH"/>
<feature type="compositionally biased region" description="Polar residues" evidence="20">
    <location>
        <begin position="217"/>
        <end position="227"/>
    </location>
</feature>
<dbReference type="PaxDb" id="10116-ENSRNOP00000006498"/>
<feature type="transmembrane region" description="Helical" evidence="21">
    <location>
        <begin position="1941"/>
        <end position="1965"/>
    </location>
</feature>
<dbReference type="GO" id="GO:0060170">
    <property type="term" value="C:ciliary membrane"/>
    <property type="evidence" value="ECO:0000266"/>
    <property type="project" value="RGD"/>
</dbReference>
<evidence type="ECO:0000256" key="5">
    <source>
        <dbReference type="ARBA" id="ARBA00022568"/>
    </source>
</evidence>
<dbReference type="GO" id="GO:0070986">
    <property type="term" value="P:left/right axis specification"/>
    <property type="evidence" value="ECO:0000266"/>
    <property type="project" value="RGD"/>
</dbReference>
<dbReference type="FunFam" id="2.60.60.20:FF:000017">
    <property type="entry name" value="Polycystin 1 like 1, transient receptor potential channel interacting"/>
    <property type="match status" value="1"/>
</dbReference>
<feature type="region of interest" description="Disordered" evidence="20">
    <location>
        <begin position="253"/>
        <end position="281"/>
    </location>
</feature>
<evidence type="ECO:0000256" key="1">
    <source>
        <dbReference type="ARBA" id="ARBA00004272"/>
    </source>
</evidence>
<dbReference type="PROSITE" id="PS50095">
    <property type="entry name" value="PLAT"/>
    <property type="match status" value="1"/>
</dbReference>
<dbReference type="RGD" id="1564724">
    <property type="gene designation" value="Pkd1l1"/>
</dbReference>
<keyword evidence="4" id="KW-1003">Cell membrane</keyword>
<dbReference type="SMART" id="SM00308">
    <property type="entry name" value="LH2"/>
    <property type="match status" value="1"/>
</dbReference>
<evidence type="ECO:0000313" key="25">
    <source>
        <dbReference type="Ensembl" id="ENSRNOP00000006498.8"/>
    </source>
</evidence>
<accession>F1M1X0</accession>
<dbReference type="InterPro" id="IPR002859">
    <property type="entry name" value="PKD/REJ-like"/>
</dbReference>
<evidence type="ECO:0000313" key="27">
    <source>
        <dbReference type="RGD" id="1564724"/>
    </source>
</evidence>
<feature type="domain" description="GAIN-B" evidence="23">
    <location>
        <begin position="822"/>
        <end position="970"/>
    </location>
</feature>
<evidence type="ECO:0000256" key="10">
    <source>
        <dbReference type="ARBA" id="ARBA00022989"/>
    </source>
</evidence>
<dbReference type="InterPro" id="IPR046791">
    <property type="entry name" value="Polycystin_dom"/>
</dbReference>
<dbReference type="Gene3D" id="2.60.40.10">
    <property type="entry name" value="Immunoglobulins"/>
    <property type="match status" value="1"/>
</dbReference>
<feature type="transmembrane region" description="Helical" evidence="21">
    <location>
        <begin position="1364"/>
        <end position="1388"/>
    </location>
</feature>
<dbReference type="Pfam" id="PF02010">
    <property type="entry name" value="REJ"/>
    <property type="match status" value="2"/>
</dbReference>
<dbReference type="InterPro" id="IPR036392">
    <property type="entry name" value="PLAT/LH2_dom_sf"/>
</dbReference>
<evidence type="ECO:0000259" key="22">
    <source>
        <dbReference type="PROSITE" id="PS50095"/>
    </source>
</evidence>
<evidence type="ECO:0000256" key="8">
    <source>
        <dbReference type="ARBA" id="ARBA00022737"/>
    </source>
</evidence>
<evidence type="ECO:0000256" key="4">
    <source>
        <dbReference type="ARBA" id="ARBA00022475"/>
    </source>
</evidence>
<feature type="region of interest" description="Disordered" evidence="20">
    <location>
        <begin position="217"/>
        <end position="236"/>
    </location>
</feature>
<evidence type="ECO:0000256" key="14">
    <source>
        <dbReference type="ARBA" id="ARBA00023157"/>
    </source>
</evidence>
<comment type="caution">
    <text evidence="19">Lacks conserved residue(s) required for the propagation of feature annotation.</text>
</comment>
<proteinExistence type="inferred from homology"/>
<dbReference type="GO" id="GO:0050982">
    <property type="term" value="P:detection of mechanical stimulus"/>
    <property type="evidence" value="ECO:0000318"/>
    <property type="project" value="GO_Central"/>
</dbReference>
<dbReference type="GO" id="GO:0016020">
    <property type="term" value="C:membrane"/>
    <property type="evidence" value="ECO:0000318"/>
    <property type="project" value="GO_Central"/>
</dbReference>
<evidence type="ECO:0000256" key="11">
    <source>
        <dbReference type="ARBA" id="ARBA00023065"/>
    </source>
</evidence>
<evidence type="ECO:0000256" key="21">
    <source>
        <dbReference type="SAM" id="Phobius"/>
    </source>
</evidence>
<dbReference type="InterPro" id="IPR001024">
    <property type="entry name" value="PLAT/LH2_dom"/>
</dbReference>
<dbReference type="CDD" id="cd01752">
    <property type="entry name" value="PLAT_polycystin"/>
    <property type="match status" value="1"/>
</dbReference>
<dbReference type="FunCoup" id="F1M1X0">
    <property type="interactions" value="41"/>
</dbReference>
<evidence type="ECO:0000256" key="3">
    <source>
        <dbReference type="ARBA" id="ARBA00022448"/>
    </source>
</evidence>
<dbReference type="PROSITE" id="PS51111">
    <property type="entry name" value="REJ"/>
    <property type="match status" value="1"/>
</dbReference>
<keyword evidence="9" id="KW-0106">Calcium</keyword>
<keyword evidence="17" id="KW-0407">Ion channel</keyword>
<keyword evidence="26" id="KW-1185">Reference proteome</keyword>
<evidence type="ECO:0000256" key="7">
    <source>
        <dbReference type="ARBA" id="ARBA00022692"/>
    </source>
</evidence>
<keyword evidence="12" id="KW-0969">Cilium</keyword>
<gene>
    <name evidence="25 27" type="primary">Pkd1l1</name>
</gene>
<name>F1M1X0_RAT</name>
<reference evidence="25" key="3">
    <citation type="submission" date="2025-09" db="UniProtKB">
        <authorList>
            <consortium name="Ensembl"/>
        </authorList>
    </citation>
    <scope>IDENTIFICATION</scope>
    <source>
        <strain evidence="25">Brown Norway</strain>
    </source>
</reference>
<evidence type="ECO:0000256" key="2">
    <source>
        <dbReference type="ARBA" id="ARBA00007200"/>
    </source>
</evidence>
<dbReference type="HOGENOM" id="CLU_000971_0_0_1"/>
<dbReference type="Pfam" id="PF20519">
    <property type="entry name" value="Polycystin_dom"/>
    <property type="match status" value="1"/>
</dbReference>
<dbReference type="AGR" id="RGD:1564724"/>
<evidence type="ECO:0000256" key="6">
    <source>
        <dbReference type="ARBA" id="ARBA00022673"/>
    </source>
</evidence>
<dbReference type="InParanoid" id="F1M1X0"/>
<sequence length="2077" mass="231715">VSQVQIKGSMVYSNYCVGVEVRARAPVSVISEGTHIFLSKATSTSIILSGSQSYDPDNPGAALRYHWTCTAASSPIWPCFDDSTSYQMDTQAPAISFPAKWLSECCDQFLVTLTVSSSGRNSSQALTFLSTRPDLAFRFIHVSWVNFRDISVNWNEEVSLRAVCEDCGDVSDLTYSWDLFLVNATEKNAVEVPFCSTVGLLGASALGASLKSFESHQPSNVRASPTPHSLGPSPTPLGWTALSNLGSISAESPAGGHHIPAAGPVAGSGEPMEDYGSLSPAPSSLAEEALMMSDPEGSWPFPSSSTAFDDFEAYYSDIQEAVPSLGRQPGISANFQEAGSSLSAEESASYGDNLLGPFLHTGRAKPTLMIDWPKALVSRAVFHGYTTSGIMGPDVTIKPFSLSSGEMYVLQASVASKHVLLGKAQLYLTVNQAPQDMSCQVRPHRGMEAHTIFSIFCMSGKPDFHYEFRYRIGNASSHTLYRGQDTQYYFLLPAGDSSDSYKVIVSTEVTDGQGSKVQPCTVEVTVLPRYHGNDCHDKDLYNSTLENLSTLQLVGSYTEIRNYIAMITGILSRLYVESRNTSSCGQWSQIQDVLIFSACKVPYTDQETMMDSIHILRDLISFPNKLSLMSAELIYKYAQMFLAQGQVSRRLLVDEKLRVEFILLISGVWEAAKEDVRDGYYLQKEGMKIVSDMLLIHISTGQMEFQTLVHRSPQSSIQNLGFIRVHLPNDVALHSPTQEETQSPCYISQLTFFMKSPYSGEQAPGQLGGVMSPWLYSCKSRRPILRGRLETPVTIEFGEEDHLHKKNPAMFVLLRDEVNVHQFTGLSENSQESLQIHIEFSKPVIRAFPIILLVRFSEKATPSDFLMKQVYFWDEQTVQMYVPAAPWRGANVGYLSLLDADYDRKPPNKYLAGAVNYTVHFQWIQCVFWDKTEWRSEGPCPQPGTSPEKVNCSYHRLAPFSVLRRKLNATFQVSSVSEFQSHPHNLLPSIFSVFFLVLYGFLMSKSSCVDCHKKKDPGCIFLEEEALLGHQLYAVVIDTGFRSPARFTSKVFIVLCGENGHSETKELCCPEKPLFGRNSRHTFILSTPHQLGPLQKIRLWHDSSGLSPSWFISHVMVKELCSGQAWFFSAQCWLAVSKRGGQVLGEFFCLSHGLSFWKLFYSKFTEYLEDFHIWFSLYSQPPSSNYLHTQRLAVSFCLLSVYSCLTALVTVGGHEQRPLGVGPTAITLDSFSLALLCTILACPPAQLLSLLFRCSKEARGHLRTSRQWPLRGVKTEVPQGPDPGGKPDSRQPSPHPISDLLPGTDQAWRMTASNSGIVHSSFPLEACRDKHLALRERSHCSPPSSQAPSSGFEELRPQQSRVCLLWSSSVAWAISGTASLACGLGTGFLGYKFVPAQCVWWLHLLLLSLVCCALITQPLMICLAASAFAWKRKHDSEFFTESLQDATKGLDLELEERSRTHIPLSPVSYSPDSAEEAERVLAARQRERHLRWAQTPSGPKFRVMRERLRRERLMQAALRDVTMHSVMLLLLLFIAYGRFCPGEYSLNQAIRRAFTRNAHHSLGDLSSTEDWWDWTLSTLLDGLHPERMPATAWGSQPGALGGQCHLIGPSVIKQLKVSAGTACVAPKPFSELVEDVLPMHSHALDLENRNVTPDDPKTCGVKKESYTHSLGRTRHEAHAALTALRASRWIDHSTRAVSVHFTLYNPPTRLFTSVTLGAEFLSTRGLVSSSLIESFSIFYRDSALQCLLMLSELLFLVLNMIHLCFQLWEMATKGILSYWRKPRQWLELSMVGVALAYCAASGHLTTLAENITDQFHKGLYQRFVDISLMVSWNQRARCLQGILLFLWMLKCVHLFSSLSTMAPFSAVTCSLLFRVLMPTLVGALLLAAHSHLRWFLLYTSTLSRGTSAEAFPGLLLQFPGRSQKDSQHNHLESDHRAVNCYYGTLFLLLATLGFRMLRATSLTLFQDRKSFHRKSLVTLKDVAVSMWHRLLTFLRLETTTSGETEVTTDHIYYLDEFSSLLDELLMKIDGLSDSLELSILEKQWRRTVESRTGDSPSVGILEYQAAGVSGSLDAESE</sequence>
<evidence type="ECO:0000259" key="23">
    <source>
        <dbReference type="PROSITE" id="PS50221"/>
    </source>
</evidence>
<reference evidence="25" key="1">
    <citation type="submission" date="2024-01" db="EMBL/GenBank/DDBJ databases">
        <title>GRCr8: a new rat reference genome assembly contstructed from accurate long reads and long range scaffolding.</title>
        <authorList>
            <person name="Doris P.A."/>
            <person name="Kalbfleisch T."/>
            <person name="Li K."/>
            <person name="Howe K."/>
            <person name="Wood J."/>
        </authorList>
    </citation>
    <scope>NUCLEOTIDE SEQUENCE [LARGE SCALE GENOMIC DNA]</scope>
    <source>
        <strain evidence="25">Brown Norway</strain>
    </source>
</reference>
<evidence type="ECO:0000256" key="9">
    <source>
        <dbReference type="ARBA" id="ARBA00022837"/>
    </source>
</evidence>
<dbReference type="GO" id="GO:0003127">
    <property type="term" value="P:detection of nodal flow"/>
    <property type="evidence" value="ECO:0000266"/>
    <property type="project" value="RGD"/>
</dbReference>
<dbReference type="GO" id="GO:0060972">
    <property type="term" value="P:left/right pattern formation"/>
    <property type="evidence" value="ECO:0000266"/>
    <property type="project" value="RGD"/>
</dbReference>
<dbReference type="PANTHER" id="PTHR46730:SF4">
    <property type="entry name" value="POLYCYSTIC KIDNEY DISEASE PROTEIN 1-LIKE 1"/>
    <property type="match status" value="1"/>
</dbReference>
<dbReference type="Proteomes" id="UP000002494">
    <property type="component" value="Chromosome 14"/>
</dbReference>
<dbReference type="GO" id="GO:0007507">
    <property type="term" value="P:heart development"/>
    <property type="evidence" value="ECO:0000266"/>
    <property type="project" value="RGD"/>
</dbReference>
<dbReference type="GlyGen" id="F1M1X0">
    <property type="glycosylation" value="2 sites"/>
</dbReference>
<evidence type="ECO:0000313" key="26">
    <source>
        <dbReference type="Proteomes" id="UP000002494"/>
    </source>
</evidence>
<dbReference type="InterPro" id="IPR014010">
    <property type="entry name" value="REJ_dom"/>
</dbReference>
<feature type="transmembrane region" description="Helical" evidence="21">
    <location>
        <begin position="1839"/>
        <end position="1859"/>
    </location>
</feature>
<feature type="transmembrane region" description="Helical" evidence="21">
    <location>
        <begin position="1871"/>
        <end position="1892"/>
    </location>
</feature>
<dbReference type="GO" id="GO:0097730">
    <property type="term" value="C:non-motile cilium"/>
    <property type="evidence" value="ECO:0000266"/>
    <property type="project" value="RGD"/>
</dbReference>
<feature type="domain" description="REJ" evidence="24">
    <location>
        <begin position="1"/>
        <end position="807"/>
    </location>
</feature>
<dbReference type="PROSITE" id="PS50221">
    <property type="entry name" value="GAIN_B"/>
    <property type="match status" value="1"/>
</dbReference>
<organism evidence="25 26">
    <name type="scientific">Rattus norvegicus</name>
    <name type="common">Rat</name>
    <dbReference type="NCBI Taxonomy" id="10116"/>
    <lineage>
        <taxon>Eukaryota</taxon>
        <taxon>Metazoa</taxon>
        <taxon>Chordata</taxon>
        <taxon>Craniata</taxon>
        <taxon>Vertebrata</taxon>
        <taxon>Euteleostomi</taxon>
        <taxon>Mammalia</taxon>
        <taxon>Eutheria</taxon>
        <taxon>Euarchontoglires</taxon>
        <taxon>Glires</taxon>
        <taxon>Rodentia</taxon>
        <taxon>Myomorpha</taxon>
        <taxon>Muroidea</taxon>
        <taxon>Muridae</taxon>
        <taxon>Murinae</taxon>
        <taxon>Rattus</taxon>
    </lineage>
</organism>
<dbReference type="InterPro" id="IPR013783">
    <property type="entry name" value="Ig-like_fold"/>
</dbReference>
<keyword evidence="10 21" id="KW-1133">Transmembrane helix</keyword>
<dbReference type="InterPro" id="IPR042060">
    <property type="entry name" value="PLAT_polycystin1"/>
</dbReference>
<feature type="region of interest" description="Disordered" evidence="20">
    <location>
        <begin position="1265"/>
        <end position="1302"/>
    </location>
</feature>
<evidence type="ECO:0000256" key="13">
    <source>
        <dbReference type="ARBA" id="ARBA00023136"/>
    </source>
</evidence>
<dbReference type="eggNOG" id="KOG3599">
    <property type="taxonomic scope" value="Eukaryota"/>
</dbReference>
<keyword evidence="11" id="KW-0406">Ion transport</keyword>
<dbReference type="VEuPathDB" id="HostDB:ENSRNOG00000004865"/>
<feature type="transmembrane region" description="Helical" evidence="21">
    <location>
        <begin position="1192"/>
        <end position="1211"/>
    </location>
</feature>
<evidence type="ECO:0000256" key="12">
    <source>
        <dbReference type="ARBA" id="ARBA00023069"/>
    </source>
</evidence>
<feature type="transmembrane region" description="Helical" evidence="21">
    <location>
        <begin position="1785"/>
        <end position="1804"/>
    </location>
</feature>
<dbReference type="PANTHER" id="PTHR46730">
    <property type="entry name" value="POLYCYSTIN-1"/>
    <property type="match status" value="1"/>
</dbReference>
<dbReference type="STRING" id="10116.ENSRNOP00000006498"/>
<dbReference type="Pfam" id="PF01477">
    <property type="entry name" value="PLAT"/>
    <property type="match status" value="1"/>
</dbReference>
<evidence type="ECO:0000256" key="18">
    <source>
        <dbReference type="ARBA" id="ARBA00073797"/>
    </source>
</evidence>
<dbReference type="Gene3D" id="2.60.60.20">
    <property type="entry name" value="PLAT/LH2 domain"/>
    <property type="match status" value="1"/>
</dbReference>
<dbReference type="GeneTree" id="ENSGT00940000162104"/>